<name>A0A081P3U6_9BACL</name>
<dbReference type="Gene3D" id="2.60.120.620">
    <property type="entry name" value="q2cbj1_9rhob like domain"/>
    <property type="match status" value="1"/>
</dbReference>
<gene>
    <name evidence="1" type="ORF">ET33_01100</name>
</gene>
<protein>
    <recommendedName>
        <fullName evidence="3">Phytanoyl-CoA dioxygenase</fullName>
    </recommendedName>
</protein>
<dbReference type="Pfam" id="PF05721">
    <property type="entry name" value="PhyH"/>
    <property type="match status" value="1"/>
</dbReference>
<sequence>MTRWMTTDERAFFDTNGYAVIQGLYTRQETEEMKQELDKIWLDGIVAGSIVQQPKRPLDSLFPPLRDVHLTSKYLLGVMTDPRQFDIVEQIIGEEALAIGTGCFFKPPGAAALPFHQDNYDIGVDPGTTCAVWISLDDTDPDNGGLRFVPGTQHLGLLPPKIPGHASVYGQAVPVPRGYEVAHVRTRQGDAVVFGGNILHGSNPNVTKHRFRRAFVTHFAGASTEKIMVHHLDLRNRHGELMQRRMNRYHKLQFIDEYQRRK</sequence>
<dbReference type="AlphaFoldDB" id="A0A081P3U6"/>
<dbReference type="SUPFAM" id="SSF51197">
    <property type="entry name" value="Clavaminate synthase-like"/>
    <property type="match status" value="1"/>
</dbReference>
<keyword evidence="2" id="KW-1185">Reference proteome</keyword>
<evidence type="ECO:0000313" key="1">
    <source>
        <dbReference type="EMBL" id="KEQ25369.1"/>
    </source>
</evidence>
<comment type="caution">
    <text evidence="1">The sequence shown here is derived from an EMBL/GenBank/DDBJ whole genome shotgun (WGS) entry which is preliminary data.</text>
</comment>
<evidence type="ECO:0008006" key="3">
    <source>
        <dbReference type="Google" id="ProtNLM"/>
    </source>
</evidence>
<dbReference type="PANTHER" id="PTHR20883:SF46">
    <property type="entry name" value="PHYTANOYL-COA HYDROXYLASE"/>
    <property type="match status" value="1"/>
</dbReference>
<dbReference type="OrthoDB" id="9791262at2"/>
<dbReference type="EMBL" id="JNVM01000010">
    <property type="protein sequence ID" value="KEQ25369.1"/>
    <property type="molecule type" value="Genomic_DNA"/>
</dbReference>
<dbReference type="GO" id="GO:0005506">
    <property type="term" value="F:iron ion binding"/>
    <property type="evidence" value="ECO:0007669"/>
    <property type="project" value="UniProtKB-ARBA"/>
</dbReference>
<dbReference type="PANTHER" id="PTHR20883">
    <property type="entry name" value="PHYTANOYL-COA DIOXYGENASE DOMAIN CONTAINING 1"/>
    <property type="match status" value="1"/>
</dbReference>
<dbReference type="InterPro" id="IPR008775">
    <property type="entry name" value="Phytyl_CoA_dOase-like"/>
</dbReference>
<evidence type="ECO:0000313" key="2">
    <source>
        <dbReference type="Proteomes" id="UP000028123"/>
    </source>
</evidence>
<dbReference type="GO" id="GO:0016706">
    <property type="term" value="F:2-oxoglutarate-dependent dioxygenase activity"/>
    <property type="evidence" value="ECO:0007669"/>
    <property type="project" value="UniProtKB-ARBA"/>
</dbReference>
<dbReference type="eggNOG" id="COG5285">
    <property type="taxonomic scope" value="Bacteria"/>
</dbReference>
<reference evidence="1 2" key="1">
    <citation type="submission" date="2014-06" db="EMBL/GenBank/DDBJ databases">
        <title>Draft genome sequence of Paenibacillus sp. MSt1.</title>
        <authorList>
            <person name="Aw Y.K."/>
            <person name="Ong K.S."/>
            <person name="Gan H.M."/>
            <person name="Lee S.M."/>
        </authorList>
    </citation>
    <scope>NUCLEOTIDE SEQUENCE [LARGE SCALE GENOMIC DNA]</scope>
    <source>
        <strain evidence="1 2">MSt1</strain>
    </source>
</reference>
<dbReference type="Proteomes" id="UP000028123">
    <property type="component" value="Unassembled WGS sequence"/>
</dbReference>
<organism evidence="1 2">
    <name type="scientific">Paenibacillus tyrfis</name>
    <dbReference type="NCBI Taxonomy" id="1501230"/>
    <lineage>
        <taxon>Bacteria</taxon>
        <taxon>Bacillati</taxon>
        <taxon>Bacillota</taxon>
        <taxon>Bacilli</taxon>
        <taxon>Bacillales</taxon>
        <taxon>Paenibacillaceae</taxon>
        <taxon>Paenibacillus</taxon>
    </lineage>
</organism>
<accession>A0A081P3U6</accession>
<proteinExistence type="predicted"/>
<dbReference type="RefSeq" id="WP_036681341.1">
    <property type="nucleotide sequence ID" value="NZ_JNVM01000010.1"/>
</dbReference>